<dbReference type="CDD" id="cd06260">
    <property type="entry name" value="DUF820-like"/>
    <property type="match status" value="1"/>
</dbReference>
<organism evidence="2 3">
    <name type="scientific">Niabella pedocola</name>
    <dbReference type="NCBI Taxonomy" id="1752077"/>
    <lineage>
        <taxon>Bacteria</taxon>
        <taxon>Pseudomonadati</taxon>
        <taxon>Bacteroidota</taxon>
        <taxon>Chitinophagia</taxon>
        <taxon>Chitinophagales</taxon>
        <taxon>Chitinophagaceae</taxon>
        <taxon>Niabella</taxon>
    </lineage>
</organism>
<dbReference type="EMBL" id="JAJNEC010000005">
    <property type="protein sequence ID" value="MCD2423972.1"/>
    <property type="molecule type" value="Genomic_DNA"/>
</dbReference>
<keyword evidence="2" id="KW-0378">Hydrolase</keyword>
<evidence type="ECO:0000313" key="3">
    <source>
        <dbReference type="Proteomes" id="UP001199816"/>
    </source>
</evidence>
<dbReference type="InterPro" id="IPR012296">
    <property type="entry name" value="Nuclease_put_TT1808"/>
</dbReference>
<keyword evidence="2" id="KW-0255">Endonuclease</keyword>
<dbReference type="PANTHER" id="PTHR36558:SF1">
    <property type="entry name" value="RESTRICTION ENDONUCLEASE DOMAIN-CONTAINING PROTEIN-RELATED"/>
    <property type="match status" value="1"/>
</dbReference>
<feature type="domain" description="Putative restriction endonuclease" evidence="1">
    <location>
        <begin position="21"/>
        <end position="181"/>
    </location>
</feature>
<keyword evidence="3" id="KW-1185">Reference proteome</keyword>
<evidence type="ECO:0000313" key="2">
    <source>
        <dbReference type="EMBL" id="MCD2423972.1"/>
    </source>
</evidence>
<proteinExistence type="predicted"/>
<keyword evidence="2" id="KW-0540">Nuclease</keyword>
<accession>A0ABS8PSC0</accession>
<dbReference type="InterPro" id="IPR011335">
    <property type="entry name" value="Restrct_endonuc-II-like"/>
</dbReference>
<dbReference type="PANTHER" id="PTHR36558">
    <property type="entry name" value="GLR1098 PROTEIN"/>
    <property type="match status" value="1"/>
</dbReference>
<dbReference type="SUPFAM" id="SSF52980">
    <property type="entry name" value="Restriction endonuclease-like"/>
    <property type="match status" value="1"/>
</dbReference>
<comment type="caution">
    <text evidence="2">The sequence shown here is derived from an EMBL/GenBank/DDBJ whole genome shotgun (WGS) entry which is preliminary data.</text>
</comment>
<dbReference type="Proteomes" id="UP001199816">
    <property type="component" value="Unassembled WGS sequence"/>
</dbReference>
<gene>
    <name evidence="2" type="ORF">LQ567_14435</name>
</gene>
<sequence>MEDHILHEPAPAYQKAYYTIPEYLEMEKASPEKHEYYRGGIFAIAGAGRKHNVIFKNMLGRLYMQLQGRPCQPYGSDLRIHIPENTLFTYPDISIICGDIVPSPEDADTAVAPVVLIEILSLSTRDYDRGSKFKLYRDIPALKAYILIDSESINIEAFRLNTTGHWELEEYKTPGETLIISAIDTAIPIQEIYEGTKLTV</sequence>
<dbReference type="RefSeq" id="WP_231005229.1">
    <property type="nucleotide sequence ID" value="NZ_JAJNEC010000005.1"/>
</dbReference>
<protein>
    <submittedName>
        <fullName evidence="2">Uma2 family endonuclease</fullName>
    </submittedName>
</protein>
<dbReference type="GO" id="GO:0004519">
    <property type="term" value="F:endonuclease activity"/>
    <property type="evidence" value="ECO:0007669"/>
    <property type="project" value="UniProtKB-KW"/>
</dbReference>
<dbReference type="Pfam" id="PF05685">
    <property type="entry name" value="Uma2"/>
    <property type="match status" value="1"/>
</dbReference>
<evidence type="ECO:0000259" key="1">
    <source>
        <dbReference type="Pfam" id="PF05685"/>
    </source>
</evidence>
<dbReference type="Gene3D" id="3.90.1570.10">
    <property type="entry name" value="tt1808, chain A"/>
    <property type="match status" value="1"/>
</dbReference>
<name>A0ABS8PSC0_9BACT</name>
<dbReference type="InterPro" id="IPR008538">
    <property type="entry name" value="Uma2"/>
</dbReference>
<reference evidence="2 3" key="1">
    <citation type="submission" date="2021-11" db="EMBL/GenBank/DDBJ databases">
        <title>Genomic of Niabella pedocola.</title>
        <authorList>
            <person name="Wu T."/>
        </authorList>
    </citation>
    <scope>NUCLEOTIDE SEQUENCE [LARGE SCALE GENOMIC DNA]</scope>
    <source>
        <strain evidence="2 3">JCM 31011</strain>
    </source>
</reference>